<evidence type="ECO:0000256" key="1">
    <source>
        <dbReference type="SAM" id="MobiDB-lite"/>
    </source>
</evidence>
<dbReference type="AlphaFoldDB" id="A0A5N6L2F6"/>
<dbReference type="EMBL" id="VIBQ01000070">
    <property type="protein sequence ID" value="KAB8596089.1"/>
    <property type="molecule type" value="Genomic_DNA"/>
</dbReference>
<gene>
    <name evidence="2" type="ORF">FH972_025798</name>
</gene>
<sequence length="401" mass="43681">MPVSAGAKSNGATCAEKPPVAIAGKQSNLAGGSVCKNQQQLPRGTTTGLPARPYSIKSVSHFTSLVLLRRNADRSHGEPAGCRAHRLVVPAYCVGLCPRGALFGQPLRGSRICMGRYLHSRLTRKLIRLWVPAFPLTPRAQLFNIVTGVLVGEAANYGLGRPLGHLRGQCPLNSDSMPREAVNSCLLSTIVRRKGVKAIQPWPGHLHLHLGHREHIRGTVRMFNAGDVESPIRFSRLHTNRKFILLTGLLRDVAATATQLGYSGNFGKSDITLALWEWYLVGQCTQTIAILTSCVPYIRILTDAFPESFFKSTFSKMPYGERTVQTASYVLRDVGRSESDANMTGGSGNGHPNGEEIETQPAENSDLVVSMSTEIDTVLEARRSDDEDWAGLDDIRGTAIK</sequence>
<accession>A0A5N6L2F6</accession>
<comment type="caution">
    <text evidence="2">The sequence shown here is derived from an EMBL/GenBank/DDBJ whole genome shotgun (WGS) entry which is preliminary data.</text>
</comment>
<dbReference type="OrthoDB" id="3918601at2759"/>
<feature type="region of interest" description="Disordered" evidence="1">
    <location>
        <begin position="338"/>
        <end position="366"/>
    </location>
</feature>
<evidence type="ECO:0000313" key="2">
    <source>
        <dbReference type="EMBL" id="KAB8596089.1"/>
    </source>
</evidence>
<protein>
    <submittedName>
        <fullName evidence="2">Uncharacterized protein</fullName>
    </submittedName>
</protein>
<dbReference type="Proteomes" id="UP000327013">
    <property type="component" value="Unassembled WGS sequence"/>
</dbReference>
<keyword evidence="3" id="KW-1185">Reference proteome</keyword>
<proteinExistence type="predicted"/>
<evidence type="ECO:0000313" key="3">
    <source>
        <dbReference type="Proteomes" id="UP000327013"/>
    </source>
</evidence>
<organism evidence="2 3">
    <name type="scientific">Carpinus fangiana</name>
    <dbReference type="NCBI Taxonomy" id="176857"/>
    <lineage>
        <taxon>Eukaryota</taxon>
        <taxon>Viridiplantae</taxon>
        <taxon>Streptophyta</taxon>
        <taxon>Embryophyta</taxon>
        <taxon>Tracheophyta</taxon>
        <taxon>Spermatophyta</taxon>
        <taxon>Magnoliopsida</taxon>
        <taxon>eudicotyledons</taxon>
        <taxon>Gunneridae</taxon>
        <taxon>Pentapetalae</taxon>
        <taxon>rosids</taxon>
        <taxon>fabids</taxon>
        <taxon>Fagales</taxon>
        <taxon>Betulaceae</taxon>
        <taxon>Carpinus</taxon>
    </lineage>
</organism>
<reference evidence="2 3" key="1">
    <citation type="submission" date="2019-06" db="EMBL/GenBank/DDBJ databases">
        <title>A chromosomal-level reference genome of Carpinus fangiana (Coryloideae, Betulaceae).</title>
        <authorList>
            <person name="Yang X."/>
            <person name="Wang Z."/>
            <person name="Zhang L."/>
            <person name="Hao G."/>
            <person name="Liu J."/>
            <person name="Yang Y."/>
        </authorList>
    </citation>
    <scope>NUCLEOTIDE SEQUENCE [LARGE SCALE GENOMIC DNA]</scope>
    <source>
        <strain evidence="2">Cfa_2016G</strain>
        <tissue evidence="2">Leaf</tissue>
    </source>
</reference>
<name>A0A5N6L2F6_9ROSI</name>